<dbReference type="Pfam" id="PF05199">
    <property type="entry name" value="GMC_oxred_C"/>
    <property type="match status" value="1"/>
</dbReference>
<reference evidence="7 8" key="1">
    <citation type="submission" date="2022-03" db="EMBL/GenBank/DDBJ databases">
        <title>Pseudonocardia alaer sp. nov., a novel actinomycete isolated from reed forest soil.</title>
        <authorList>
            <person name="Wang L."/>
        </authorList>
    </citation>
    <scope>NUCLEOTIDE SEQUENCE [LARGE SCALE GENOMIC DNA]</scope>
    <source>
        <strain evidence="7 8">Y-16303</strain>
    </source>
</reference>
<evidence type="ECO:0000256" key="2">
    <source>
        <dbReference type="ARBA" id="ARBA00010790"/>
    </source>
</evidence>
<comment type="similarity">
    <text evidence="2">Belongs to the GMC oxidoreductase family.</text>
</comment>
<sequence length="531" mass="56516">MALVFDYVIVGAGSAGCVLASRLSEEPDVSVLLIEDGSRDVRREVCTPPAWPTLVGSDLDYGYRTIPQQEMYEARVVWPRGRAVGGCSAINAMVYLRGHRDDYDTWARQGATGWAFHEVLPYFRRMESVPSGDPRFRGTTGPMRPGPAHDPNPLSAVFLVAAAAVGHPMTPDFNGEHQVGAGWQDLSISGGQRQSVADAYLTPSVLGRSNLTVHTESRALTLIVRGGRCKGVRVGRAGAIIDVLATREVVVSCGAIDSPRLLLLSGIGPADELGDAGVRVVQDLPGVGRNLHDHPLTSVVYEASREIPPGASNLSEASLLWRSDDALPGPDLQMQFVHVPFLQPGMQAPPNSFTLGVATVPTSRGTIRLRNADPAASPLIDPRYLTEVDDRTRLVQGVEMARAIVADGAFDGWRGAELYPGGETTGADDLEQFVRRATGTYCHPVGTCAMGSGDDAVVTPDLRVRGVENLRVVDASVMPRIVSVNTNVPTIMIAERGAELIRAGVSAPAASSSRASGALTAGPRPVEHHPR</sequence>
<accession>A0ABS9TQU6</accession>
<dbReference type="Pfam" id="PF00732">
    <property type="entry name" value="GMC_oxred_N"/>
    <property type="match status" value="1"/>
</dbReference>
<evidence type="ECO:0000256" key="4">
    <source>
        <dbReference type="ARBA" id="ARBA00022827"/>
    </source>
</evidence>
<gene>
    <name evidence="7" type="ORF">MMF94_34785</name>
</gene>
<dbReference type="InterPro" id="IPR012132">
    <property type="entry name" value="GMC_OxRdtase"/>
</dbReference>
<dbReference type="Proteomes" id="UP001299970">
    <property type="component" value="Unassembled WGS sequence"/>
</dbReference>
<feature type="domain" description="Glucose-methanol-choline oxidoreductase N-terminal" evidence="6">
    <location>
        <begin position="254"/>
        <end position="268"/>
    </location>
</feature>
<comment type="cofactor">
    <cofactor evidence="1">
        <name>FAD</name>
        <dbReference type="ChEBI" id="CHEBI:57692"/>
    </cofactor>
</comment>
<dbReference type="SUPFAM" id="SSF51905">
    <property type="entry name" value="FAD/NAD(P)-binding domain"/>
    <property type="match status" value="1"/>
</dbReference>
<dbReference type="SUPFAM" id="SSF54373">
    <property type="entry name" value="FAD-linked reductases, C-terminal domain"/>
    <property type="match status" value="1"/>
</dbReference>
<evidence type="ECO:0000256" key="3">
    <source>
        <dbReference type="ARBA" id="ARBA00022630"/>
    </source>
</evidence>
<dbReference type="PANTHER" id="PTHR11552">
    <property type="entry name" value="GLUCOSE-METHANOL-CHOLINE GMC OXIDOREDUCTASE"/>
    <property type="match status" value="1"/>
</dbReference>
<evidence type="ECO:0000256" key="1">
    <source>
        <dbReference type="ARBA" id="ARBA00001974"/>
    </source>
</evidence>
<dbReference type="InterPro" id="IPR007867">
    <property type="entry name" value="GMC_OxRtase_C"/>
</dbReference>
<evidence type="ECO:0000313" key="7">
    <source>
        <dbReference type="EMBL" id="MCH6170896.1"/>
    </source>
</evidence>
<dbReference type="Gene3D" id="3.30.560.10">
    <property type="entry name" value="Glucose Oxidase, domain 3"/>
    <property type="match status" value="1"/>
</dbReference>
<dbReference type="RefSeq" id="WP_241041702.1">
    <property type="nucleotide sequence ID" value="NZ_BAAAJF010000017.1"/>
</dbReference>
<feature type="compositionally biased region" description="Low complexity" evidence="5">
    <location>
        <begin position="512"/>
        <end position="522"/>
    </location>
</feature>
<name>A0ABS9TQU6_9PSEU</name>
<evidence type="ECO:0000256" key="5">
    <source>
        <dbReference type="SAM" id="MobiDB-lite"/>
    </source>
</evidence>
<proteinExistence type="inferred from homology"/>
<dbReference type="InterPro" id="IPR036188">
    <property type="entry name" value="FAD/NAD-bd_sf"/>
</dbReference>
<dbReference type="Gene3D" id="3.50.50.60">
    <property type="entry name" value="FAD/NAD(P)-binding domain"/>
    <property type="match status" value="1"/>
</dbReference>
<keyword evidence="3" id="KW-0285">Flavoprotein</keyword>
<evidence type="ECO:0000259" key="6">
    <source>
        <dbReference type="PROSITE" id="PS00624"/>
    </source>
</evidence>
<feature type="region of interest" description="Disordered" evidence="5">
    <location>
        <begin position="512"/>
        <end position="531"/>
    </location>
</feature>
<dbReference type="InterPro" id="IPR000172">
    <property type="entry name" value="GMC_OxRdtase_N"/>
</dbReference>
<keyword evidence="4" id="KW-0274">FAD</keyword>
<organism evidence="7 8">
    <name type="scientific">Pseudonocardia alaniniphila</name>
    <dbReference type="NCBI Taxonomy" id="75291"/>
    <lineage>
        <taxon>Bacteria</taxon>
        <taxon>Bacillati</taxon>
        <taxon>Actinomycetota</taxon>
        <taxon>Actinomycetes</taxon>
        <taxon>Pseudonocardiales</taxon>
        <taxon>Pseudonocardiaceae</taxon>
        <taxon>Pseudonocardia</taxon>
    </lineage>
</organism>
<dbReference type="PANTHER" id="PTHR11552:SF147">
    <property type="entry name" value="CHOLINE DEHYDROGENASE, MITOCHONDRIAL"/>
    <property type="match status" value="1"/>
</dbReference>
<protein>
    <submittedName>
        <fullName evidence="7">GMC family oxidoreductase N-terminal domain-containing protein</fullName>
    </submittedName>
</protein>
<dbReference type="PROSITE" id="PS00624">
    <property type="entry name" value="GMC_OXRED_2"/>
    <property type="match status" value="1"/>
</dbReference>
<evidence type="ECO:0000313" key="8">
    <source>
        <dbReference type="Proteomes" id="UP001299970"/>
    </source>
</evidence>
<comment type="caution">
    <text evidence="7">The sequence shown here is derived from an EMBL/GenBank/DDBJ whole genome shotgun (WGS) entry which is preliminary data.</text>
</comment>
<keyword evidence="8" id="KW-1185">Reference proteome</keyword>
<dbReference type="PIRSF" id="PIRSF000137">
    <property type="entry name" value="Alcohol_oxidase"/>
    <property type="match status" value="1"/>
</dbReference>
<dbReference type="EMBL" id="JAKXMK010000037">
    <property type="protein sequence ID" value="MCH6170896.1"/>
    <property type="molecule type" value="Genomic_DNA"/>
</dbReference>